<keyword evidence="3" id="KW-1185">Reference proteome</keyword>
<dbReference type="Pfam" id="PF01610">
    <property type="entry name" value="DDE_Tnp_ISL3"/>
    <property type="match status" value="1"/>
</dbReference>
<organism evidence="2 3">
    <name type="scientific">Actinoplanes auranticolor</name>
    <dbReference type="NCBI Taxonomy" id="47988"/>
    <lineage>
        <taxon>Bacteria</taxon>
        <taxon>Bacillati</taxon>
        <taxon>Actinomycetota</taxon>
        <taxon>Actinomycetes</taxon>
        <taxon>Micromonosporales</taxon>
        <taxon>Micromonosporaceae</taxon>
        <taxon>Actinoplanes</taxon>
    </lineage>
</organism>
<dbReference type="RefSeq" id="WP_212989000.1">
    <property type="nucleotide sequence ID" value="NZ_BAABEA010000008.1"/>
</dbReference>
<dbReference type="InterPro" id="IPR002560">
    <property type="entry name" value="Transposase_DDE"/>
</dbReference>
<gene>
    <name evidence="2" type="ORF">Aau02nite_30020</name>
</gene>
<proteinExistence type="predicted"/>
<evidence type="ECO:0000259" key="1">
    <source>
        <dbReference type="Pfam" id="PF01610"/>
    </source>
</evidence>
<dbReference type="PANTHER" id="PTHR33498:SF1">
    <property type="entry name" value="TRANSPOSASE FOR INSERTION SEQUENCE ELEMENT IS1557"/>
    <property type="match status" value="1"/>
</dbReference>
<evidence type="ECO:0000313" key="3">
    <source>
        <dbReference type="Proteomes" id="UP000681340"/>
    </source>
</evidence>
<protein>
    <recommendedName>
        <fullName evidence="1">Transposase IS204/IS1001/IS1096/IS1165 DDE domain-containing protein</fullName>
    </recommendedName>
</protein>
<dbReference type="InterPro" id="IPR047951">
    <property type="entry name" value="Transpos_ISL3"/>
</dbReference>
<dbReference type="PANTHER" id="PTHR33498">
    <property type="entry name" value="TRANSPOSASE FOR INSERTION SEQUENCE ELEMENT IS1557"/>
    <property type="match status" value="1"/>
</dbReference>
<name>A0A919SAN5_9ACTN</name>
<feature type="domain" description="Transposase IS204/IS1001/IS1096/IS1165 DDE" evidence="1">
    <location>
        <begin position="2"/>
        <end position="159"/>
    </location>
</feature>
<comment type="caution">
    <text evidence="2">The sequence shown here is derived from an EMBL/GenBank/DDBJ whole genome shotgun (WGS) entry which is preliminary data.</text>
</comment>
<sequence length="174" mass="20490">MIKWTDEVVESVYRAEAPTMPCGPGMPERRHWRRARFAVRARRENLDDEHRQILRLLRRHRYRLWRTWELKEQLRDLYRTTDPAEARAYLKRWGTAAKRSRIPAFRNLVRRTEKHADAIVAAVELGLSNSRLEGINAKIRLIQRRGFGFRNLDALTAAIYLCLGGVTLKLPTET</sequence>
<dbReference type="AlphaFoldDB" id="A0A919SAN5"/>
<evidence type="ECO:0000313" key="2">
    <source>
        <dbReference type="EMBL" id="GIM68077.1"/>
    </source>
</evidence>
<dbReference type="EMBL" id="BOQL01000024">
    <property type="protein sequence ID" value="GIM68077.1"/>
    <property type="molecule type" value="Genomic_DNA"/>
</dbReference>
<dbReference type="Proteomes" id="UP000681340">
    <property type="component" value="Unassembled WGS sequence"/>
</dbReference>
<accession>A0A919SAN5</accession>
<reference evidence="2" key="1">
    <citation type="submission" date="2021-03" db="EMBL/GenBank/DDBJ databases">
        <title>Whole genome shotgun sequence of Actinoplanes auranticolor NBRC 12245.</title>
        <authorList>
            <person name="Komaki H."/>
            <person name="Tamura T."/>
        </authorList>
    </citation>
    <scope>NUCLEOTIDE SEQUENCE</scope>
    <source>
        <strain evidence="2">NBRC 12245</strain>
    </source>
</reference>